<protein>
    <submittedName>
        <fullName evidence="2">Transposase</fullName>
    </submittedName>
</protein>
<sequence length="217" mass="26066">MSLRKTSFASGEYYHIYNRGNSKQTIFHDQEDYLRFLKLLFLANGEKSFKIYFIKENPYEFEKGKNLVDIGAYCLMPNHFHLLITQTEEGDISKFMQKISTGYSMYYNNKYKRTGTLFEGKFKAEHIDNDRYLKYIFSYIHLNPVKIIDSKWKENGIKNTNKTLTFLEKYNFSSYQDFCGKDREQNKILSTNSFPNYFPSKDSFKREIFDWLTYKDK</sequence>
<evidence type="ECO:0000313" key="2">
    <source>
        <dbReference type="EMBL" id="AKQ01860.1"/>
    </source>
</evidence>
<dbReference type="InterPro" id="IPR002686">
    <property type="entry name" value="Transposase_17"/>
</dbReference>
<reference evidence="2" key="1">
    <citation type="journal article" date="2015" name="ISME J.">
        <title>Aquifer environment selects for microbial species cohorts in sediment and groundwater.</title>
        <authorList>
            <person name="Hug L.A."/>
            <person name="Thomas B.C."/>
            <person name="Brown C.T."/>
            <person name="Frischkorn K.R."/>
            <person name="Williams K.H."/>
            <person name="Tringe S.G."/>
            <person name="Banfield J.F."/>
        </authorList>
    </citation>
    <scope>NUCLEOTIDE SEQUENCE</scope>
</reference>
<proteinExistence type="predicted"/>
<dbReference type="SMART" id="SM01321">
    <property type="entry name" value="Y1_Tnp"/>
    <property type="match status" value="1"/>
</dbReference>
<dbReference type="GO" id="GO:0004803">
    <property type="term" value="F:transposase activity"/>
    <property type="evidence" value="ECO:0007669"/>
    <property type="project" value="InterPro"/>
</dbReference>
<dbReference type="InterPro" id="IPR036515">
    <property type="entry name" value="Transposase_17_sf"/>
</dbReference>
<accession>A0A0H4T532</accession>
<organism evidence="2">
    <name type="scientific">uncultured Parcubacteria bacterium Rifle_16ft_4_minimus_2958</name>
    <dbReference type="NCBI Taxonomy" id="1665137"/>
    <lineage>
        <taxon>Bacteria</taxon>
        <taxon>Candidatus Parcubacteria</taxon>
        <taxon>environmental samples</taxon>
    </lineage>
</organism>
<dbReference type="GO" id="GO:0003677">
    <property type="term" value="F:DNA binding"/>
    <property type="evidence" value="ECO:0007669"/>
    <property type="project" value="InterPro"/>
</dbReference>
<name>A0A0H4T532_9BACT</name>
<dbReference type="Pfam" id="PF01797">
    <property type="entry name" value="Y1_Tnp"/>
    <property type="match status" value="1"/>
</dbReference>
<dbReference type="SUPFAM" id="SSF143422">
    <property type="entry name" value="Transposase IS200-like"/>
    <property type="match status" value="1"/>
</dbReference>
<dbReference type="PANTHER" id="PTHR34322:SF2">
    <property type="entry name" value="TRANSPOSASE IS200-LIKE DOMAIN-CONTAINING PROTEIN"/>
    <property type="match status" value="1"/>
</dbReference>
<dbReference type="PANTHER" id="PTHR34322">
    <property type="entry name" value="TRANSPOSASE, Y1_TNP DOMAIN-CONTAINING"/>
    <property type="match status" value="1"/>
</dbReference>
<feature type="domain" description="Transposase IS200-like" evidence="1">
    <location>
        <begin position="9"/>
        <end position="143"/>
    </location>
</feature>
<dbReference type="AlphaFoldDB" id="A0A0H4T532"/>
<dbReference type="EMBL" id="KT006981">
    <property type="protein sequence ID" value="AKQ01860.1"/>
    <property type="molecule type" value="Genomic_DNA"/>
</dbReference>
<dbReference type="GO" id="GO:0006313">
    <property type="term" value="P:DNA transposition"/>
    <property type="evidence" value="ECO:0007669"/>
    <property type="project" value="InterPro"/>
</dbReference>
<dbReference type="Gene3D" id="3.30.70.1290">
    <property type="entry name" value="Transposase IS200-like"/>
    <property type="match status" value="1"/>
</dbReference>
<evidence type="ECO:0000259" key="1">
    <source>
        <dbReference type="SMART" id="SM01321"/>
    </source>
</evidence>